<gene>
    <name evidence="2" type="ORF">G6321_00003295</name>
    <name evidence="1" type="ORF">G6321_54900</name>
</gene>
<dbReference type="RefSeq" id="WP_166354642.1">
    <property type="nucleotide sequence ID" value="NZ_CP049702.1"/>
</dbReference>
<protein>
    <recommendedName>
        <fullName evidence="4">Alpha/beta hydrolase</fullName>
    </recommendedName>
</protein>
<organism evidence="1">
    <name type="scientific">Bradyrhizobium barranii subsp. barranii</name>
    <dbReference type="NCBI Taxonomy" id="2823807"/>
    <lineage>
        <taxon>Bacteria</taxon>
        <taxon>Pseudomonadati</taxon>
        <taxon>Pseudomonadota</taxon>
        <taxon>Alphaproteobacteria</taxon>
        <taxon>Hyphomicrobiales</taxon>
        <taxon>Nitrobacteraceae</taxon>
        <taxon>Bradyrhizobium</taxon>
        <taxon>Bradyrhizobium barranii</taxon>
    </lineage>
</organism>
<dbReference type="AlphaFoldDB" id="A0A7Z0QLX3"/>
<evidence type="ECO:0008006" key="4">
    <source>
        <dbReference type="Google" id="ProtNLM"/>
    </source>
</evidence>
<evidence type="ECO:0000313" key="2">
    <source>
        <dbReference type="EMBL" id="UGX89824.1"/>
    </source>
</evidence>
<reference evidence="2 3" key="3">
    <citation type="journal article" date="2022" name="Int. J. Syst. Evol. Microbiol.">
        <title>Strains of Bradyrhizobium barranii sp. nov. associated with legumes native to Canada are symbionts of soybeans and belong to different subspecies (subsp. barranii subsp. nov. and subsp. apii subsp. nov.) and symbiovars (sv. glycinearum and sv. septentrionale).</title>
        <authorList>
            <person name="Bromfield E.S.P."/>
            <person name="Cloutier S."/>
            <person name="Wasai-Hara S."/>
            <person name="Minamisawa K."/>
        </authorList>
    </citation>
    <scope>NUCLEOTIDE SEQUENCE [LARGE SCALE GENOMIC DNA]</scope>
    <source>
        <strain evidence="3">323S2</strain>
        <plasmid evidence="2 3">pBb323S2c</plasmid>
    </source>
</reference>
<reference evidence="1" key="2">
    <citation type="submission" date="2020-06" db="EMBL/GenBank/DDBJ databases">
        <title>Whole Genome Sequence of Bradyrhizobium sp. Strain 323S2.</title>
        <authorList>
            <person name="Bromfield E.S.P."/>
        </authorList>
    </citation>
    <scope>NUCLEOTIDE SEQUENCE [LARGE SCALE GENOMIC DNA]</scope>
    <source>
        <strain evidence="1">323S2</strain>
    </source>
</reference>
<evidence type="ECO:0000313" key="3">
    <source>
        <dbReference type="Proteomes" id="UP000564836"/>
    </source>
</evidence>
<dbReference type="Proteomes" id="UP000564836">
    <property type="component" value="Plasmid pBb323S2c"/>
</dbReference>
<dbReference type="EMBL" id="JACBFH010000005">
    <property type="protein sequence ID" value="NYY96969.1"/>
    <property type="molecule type" value="Genomic_DNA"/>
</dbReference>
<evidence type="ECO:0000313" key="1">
    <source>
        <dbReference type="EMBL" id="NYY96969.1"/>
    </source>
</evidence>
<accession>A0A7Z0QLX3</accession>
<dbReference type="EMBL" id="CP088279">
    <property type="protein sequence ID" value="UGX89824.1"/>
    <property type="molecule type" value="Genomic_DNA"/>
</dbReference>
<geneLocation type="plasmid" evidence="2 3">
    <name>pBb323S2c</name>
</geneLocation>
<name>A0A7Z0QLX3_9BRAD</name>
<dbReference type="InterPro" id="IPR029058">
    <property type="entry name" value="AB_hydrolase_fold"/>
</dbReference>
<proteinExistence type="predicted"/>
<reference evidence="2 3" key="1">
    <citation type="journal article" date="2017" name="Syst. Appl. Microbiol.">
        <title>Soybeans inoculated with root zone soils of Canadian native legumes harbour diverse and novel Bradyrhizobium spp. that possess agricultural potential.</title>
        <authorList>
            <person name="Bromfield E.S.P."/>
            <person name="Cloutier S."/>
            <person name="Tambong J.T."/>
            <person name="Tran Thi T.V."/>
        </authorList>
    </citation>
    <scope>NUCLEOTIDE SEQUENCE [LARGE SCALE GENOMIC DNA]</scope>
    <source>
        <strain evidence="2 3">323S2</strain>
    </source>
</reference>
<sequence>MPEVRPAGPYPLEGINLETWLVRFDKNGVCTSPGTRAALLAALAAKPTSPVLFFSHGWNNDFADAVDLYRTFLSRLQEVLQTNPLPPGPAPIFVGITWPSIWLPSDSGPQMAAAGPIGQNPETERVAEELLDILPSSTDWDRFYQLIHAARLTQAEAGELAGMLKPAVKADRVGPDEAPASEDKIVAAMNAMQAARGGAPVRDNLDDFGTVGGTAGAGPGAAGILSYLDPRWAVRLASLYIMKDRAGTVGSNGVAALLRDIKQSTQGPLHMAGHSFGAKVMLSALAAQPAGGRPARSLLLLQPAVSHLSFAATVPGREGPGGYRSVLDRVVNPIVTTYSNHDIPLHEIYHLALLRREDLGELQIAAGETAAGNPPNAYAALGGYGPRGAGQRLINTIPGPGEALDLAGARLIGLDGSVPNRIGSHGGVATEFTAWTLRALMALP</sequence>
<dbReference type="SUPFAM" id="SSF53474">
    <property type="entry name" value="alpha/beta-Hydrolases"/>
    <property type="match status" value="1"/>
</dbReference>
<keyword evidence="2" id="KW-0614">Plasmid</keyword>